<evidence type="ECO:0000256" key="2">
    <source>
        <dbReference type="ARBA" id="ARBA00022448"/>
    </source>
</evidence>
<evidence type="ECO:0000256" key="9">
    <source>
        <dbReference type="RuleBase" id="RU369079"/>
    </source>
</evidence>
<dbReference type="GO" id="GO:0022857">
    <property type="term" value="F:transmembrane transporter activity"/>
    <property type="evidence" value="ECO:0007669"/>
    <property type="project" value="UniProtKB-UniRule"/>
</dbReference>
<keyword evidence="2 9" id="KW-0813">Transport</keyword>
<evidence type="ECO:0000256" key="6">
    <source>
        <dbReference type="ARBA" id="ARBA00022989"/>
    </source>
</evidence>
<evidence type="ECO:0000256" key="3">
    <source>
        <dbReference type="ARBA" id="ARBA00022475"/>
    </source>
</evidence>
<dbReference type="GO" id="GO:0015740">
    <property type="term" value="P:C4-dicarboxylate transport"/>
    <property type="evidence" value="ECO:0007669"/>
    <property type="project" value="TreeGrafter"/>
</dbReference>
<dbReference type="OrthoDB" id="4964541at2"/>
<comment type="similarity">
    <text evidence="8 9">Belongs to the TRAP transporter small permease family.</text>
</comment>
<feature type="transmembrane region" description="Helical" evidence="9">
    <location>
        <begin position="96"/>
        <end position="113"/>
    </location>
</feature>
<keyword evidence="7 9" id="KW-0472">Membrane</keyword>
<comment type="subunit">
    <text evidence="9">The complex comprises the extracytoplasmic solute receptor protein and the two transmembrane proteins.</text>
</comment>
<feature type="domain" description="Tripartite ATP-independent periplasmic transporters DctQ component" evidence="10">
    <location>
        <begin position="29"/>
        <end position="174"/>
    </location>
</feature>
<dbReference type="PANTHER" id="PTHR35011:SF2">
    <property type="entry name" value="2,3-DIKETO-L-GULONATE TRAP TRANSPORTER SMALL PERMEASE PROTEIN YIAM"/>
    <property type="match status" value="1"/>
</dbReference>
<organism evidence="11 12">
    <name type="scientific">Modicisalibacter muralis</name>
    <dbReference type="NCBI Taxonomy" id="119000"/>
    <lineage>
        <taxon>Bacteria</taxon>
        <taxon>Pseudomonadati</taxon>
        <taxon>Pseudomonadota</taxon>
        <taxon>Gammaproteobacteria</taxon>
        <taxon>Oceanospirillales</taxon>
        <taxon>Halomonadaceae</taxon>
        <taxon>Modicisalibacter</taxon>
    </lineage>
</organism>
<proteinExistence type="inferred from homology"/>
<keyword evidence="5 9" id="KW-0812">Transmembrane</keyword>
<dbReference type="RefSeq" id="WP_089727388.1">
    <property type="nucleotide sequence ID" value="NZ_FNGI01000003.1"/>
</dbReference>
<name>A0A1G9JUW3_9GAMM</name>
<protein>
    <recommendedName>
        <fullName evidence="9">TRAP transporter small permease protein</fullName>
    </recommendedName>
</protein>
<sequence>MIHSIQALSDVVNRCERGVLRALVLALPVMVLTNVAGRALGAPIFWLDELAVLSMVWLAMIGLSLTLKSRDAVSVTLLQDAVPLAAKKALRCISDLLVLVFTVALFVLCYLWFDPILLISTGFDIEQFSSKSFNFIYGAPTATLGIPKVWFWSILPLTALTSSIHALANLLQTLAVPMTKPLGHESIESGG</sequence>
<evidence type="ECO:0000313" key="11">
    <source>
        <dbReference type="EMBL" id="SDL41440.1"/>
    </source>
</evidence>
<evidence type="ECO:0000256" key="4">
    <source>
        <dbReference type="ARBA" id="ARBA00022519"/>
    </source>
</evidence>
<dbReference type="InterPro" id="IPR007387">
    <property type="entry name" value="TRAP_DctQ"/>
</dbReference>
<evidence type="ECO:0000256" key="8">
    <source>
        <dbReference type="ARBA" id="ARBA00038436"/>
    </source>
</evidence>
<evidence type="ECO:0000256" key="1">
    <source>
        <dbReference type="ARBA" id="ARBA00004429"/>
    </source>
</evidence>
<reference evidence="11 12" key="1">
    <citation type="submission" date="2016-10" db="EMBL/GenBank/DDBJ databases">
        <authorList>
            <person name="de Groot N.N."/>
        </authorList>
    </citation>
    <scope>NUCLEOTIDE SEQUENCE [LARGE SCALE GENOMIC DNA]</scope>
    <source>
        <strain evidence="11 12">DSM 14789</strain>
    </source>
</reference>
<dbReference type="EMBL" id="FNGI01000003">
    <property type="protein sequence ID" value="SDL41440.1"/>
    <property type="molecule type" value="Genomic_DNA"/>
</dbReference>
<feature type="transmembrane region" description="Helical" evidence="9">
    <location>
        <begin position="149"/>
        <end position="171"/>
    </location>
</feature>
<dbReference type="Proteomes" id="UP000198654">
    <property type="component" value="Unassembled WGS sequence"/>
</dbReference>
<evidence type="ECO:0000256" key="7">
    <source>
        <dbReference type="ARBA" id="ARBA00023136"/>
    </source>
</evidence>
<keyword evidence="3" id="KW-1003">Cell membrane</keyword>
<evidence type="ECO:0000256" key="5">
    <source>
        <dbReference type="ARBA" id="ARBA00022692"/>
    </source>
</evidence>
<evidence type="ECO:0000313" key="12">
    <source>
        <dbReference type="Proteomes" id="UP000198654"/>
    </source>
</evidence>
<keyword evidence="12" id="KW-1185">Reference proteome</keyword>
<comment type="function">
    <text evidence="9">Part of the tripartite ATP-independent periplasmic (TRAP) transport system.</text>
</comment>
<accession>A0A1G9JUW3</accession>
<gene>
    <name evidence="11" type="ORF">SAMN05661010_01639</name>
</gene>
<keyword evidence="6 9" id="KW-1133">Transmembrane helix</keyword>
<feature type="transmembrane region" description="Helical" evidence="9">
    <location>
        <begin position="50"/>
        <end position="67"/>
    </location>
</feature>
<dbReference type="STRING" id="119000.SAMN05661010_01639"/>
<feature type="transmembrane region" description="Helical" evidence="9">
    <location>
        <begin position="20"/>
        <end position="44"/>
    </location>
</feature>
<dbReference type="Pfam" id="PF04290">
    <property type="entry name" value="DctQ"/>
    <property type="match status" value="1"/>
</dbReference>
<evidence type="ECO:0000259" key="10">
    <source>
        <dbReference type="Pfam" id="PF04290"/>
    </source>
</evidence>
<keyword evidence="4 9" id="KW-0997">Cell inner membrane</keyword>
<dbReference type="InterPro" id="IPR055348">
    <property type="entry name" value="DctQ"/>
</dbReference>
<dbReference type="PANTHER" id="PTHR35011">
    <property type="entry name" value="2,3-DIKETO-L-GULONATE TRAP TRANSPORTER SMALL PERMEASE PROTEIN YIAM"/>
    <property type="match status" value="1"/>
</dbReference>
<comment type="subcellular location">
    <subcellularLocation>
        <location evidence="1 9">Cell inner membrane</location>
        <topology evidence="1 9">Multi-pass membrane protein</topology>
    </subcellularLocation>
</comment>
<dbReference type="AlphaFoldDB" id="A0A1G9JUW3"/>
<dbReference type="GO" id="GO:0005886">
    <property type="term" value="C:plasma membrane"/>
    <property type="evidence" value="ECO:0007669"/>
    <property type="project" value="UniProtKB-SubCell"/>
</dbReference>